<dbReference type="KEGG" id="smag:AN936_21735"/>
<evidence type="ECO:0000313" key="5">
    <source>
        <dbReference type="EMBL" id="ALH82880.1"/>
    </source>
</evidence>
<keyword evidence="3" id="KW-0804">Transcription</keyword>
<dbReference type="PATRIC" id="fig|33050.5.peg.4501"/>
<evidence type="ECO:0000313" key="6">
    <source>
        <dbReference type="Proteomes" id="UP000058074"/>
    </source>
</evidence>
<dbReference type="GO" id="GO:0003700">
    <property type="term" value="F:DNA-binding transcription factor activity"/>
    <property type="evidence" value="ECO:0007669"/>
    <property type="project" value="InterPro"/>
</dbReference>
<keyword evidence="1" id="KW-0805">Transcription regulation</keyword>
<feature type="domain" description="HTH gntR-type" evidence="4">
    <location>
        <begin position="16"/>
        <end position="83"/>
    </location>
</feature>
<dbReference type="GO" id="GO:0003677">
    <property type="term" value="F:DNA binding"/>
    <property type="evidence" value="ECO:0007669"/>
    <property type="project" value="UniProtKB-KW"/>
</dbReference>
<dbReference type="Gene3D" id="1.20.120.530">
    <property type="entry name" value="GntR ligand-binding domain-like"/>
    <property type="match status" value="1"/>
</dbReference>
<dbReference type="SMART" id="SM00895">
    <property type="entry name" value="FCD"/>
    <property type="match status" value="1"/>
</dbReference>
<accession>A0A0N9V4U6</accession>
<dbReference type="EMBL" id="CP012700">
    <property type="protein sequence ID" value="ALH82880.1"/>
    <property type="molecule type" value="Genomic_DNA"/>
</dbReference>
<organism evidence="5 6">
    <name type="scientific">Sphingopyxis macrogoltabida</name>
    <name type="common">Sphingomonas macrogoltabidus</name>
    <dbReference type="NCBI Taxonomy" id="33050"/>
    <lineage>
        <taxon>Bacteria</taxon>
        <taxon>Pseudomonadati</taxon>
        <taxon>Pseudomonadota</taxon>
        <taxon>Alphaproteobacteria</taxon>
        <taxon>Sphingomonadales</taxon>
        <taxon>Sphingomonadaceae</taxon>
        <taxon>Sphingopyxis</taxon>
    </lineage>
</organism>
<dbReference type="InterPro" id="IPR036388">
    <property type="entry name" value="WH-like_DNA-bd_sf"/>
</dbReference>
<gene>
    <name evidence="5" type="ORF">AN936_21735</name>
</gene>
<dbReference type="SUPFAM" id="SSF48008">
    <property type="entry name" value="GntR ligand-binding domain-like"/>
    <property type="match status" value="1"/>
</dbReference>
<protein>
    <submittedName>
        <fullName evidence="5">GntR family transcriptional regulator</fullName>
    </submittedName>
</protein>
<dbReference type="InterPro" id="IPR008920">
    <property type="entry name" value="TF_FadR/GntR_C"/>
</dbReference>
<name>A0A0N9V4U6_SPHMC</name>
<dbReference type="Gene3D" id="1.10.10.10">
    <property type="entry name" value="Winged helix-like DNA-binding domain superfamily/Winged helix DNA-binding domain"/>
    <property type="match status" value="1"/>
</dbReference>
<dbReference type="Pfam" id="PF00392">
    <property type="entry name" value="GntR"/>
    <property type="match status" value="1"/>
</dbReference>
<evidence type="ECO:0000256" key="1">
    <source>
        <dbReference type="ARBA" id="ARBA00023015"/>
    </source>
</evidence>
<dbReference type="InterPro" id="IPR036390">
    <property type="entry name" value="WH_DNA-bd_sf"/>
</dbReference>
<dbReference type="Pfam" id="PF07729">
    <property type="entry name" value="FCD"/>
    <property type="match status" value="1"/>
</dbReference>
<sequence>MLRASETKSMTNLIVRNLADQLVDLVRDRILNGTIPADQAIRQDTLAAELGISKIPLREALTRLEQEGLVRSQANRGYFVRALSAAEAEEVYALRLKLEPELVALAAARASDAERQHAIAVHDELDKVTDAHGDGVGRFNRAFHLALIQPANQPITTHMLERLHVLGERYVRKHLEPLGRDQRANEEHQDILRHWLDRDGAAVAKAIDAHIRATIDDLRRQFSTDRID</sequence>
<dbReference type="SMART" id="SM00345">
    <property type="entry name" value="HTH_GNTR"/>
    <property type="match status" value="1"/>
</dbReference>
<evidence type="ECO:0000259" key="4">
    <source>
        <dbReference type="PROSITE" id="PS50949"/>
    </source>
</evidence>
<dbReference type="InterPro" id="IPR000524">
    <property type="entry name" value="Tscrpt_reg_HTH_GntR"/>
</dbReference>
<proteinExistence type="predicted"/>
<dbReference type="AlphaFoldDB" id="A0A0N9V4U6"/>
<evidence type="ECO:0000256" key="2">
    <source>
        <dbReference type="ARBA" id="ARBA00023125"/>
    </source>
</evidence>
<reference evidence="5 6" key="1">
    <citation type="journal article" date="2015" name="Genome Announc.">
        <title>Complete Genome Sequence of Polypropylene Glycol- and Polyethylene Glycol-Degrading Sphingopyxis macrogoltabida Strain EY-1.</title>
        <authorList>
            <person name="Ohtsubo Y."/>
            <person name="Nagata Y."/>
            <person name="Numata M."/>
            <person name="Tsuchikane K."/>
            <person name="Hosoyama A."/>
            <person name="Yamazoe A."/>
            <person name="Tsuda M."/>
            <person name="Fujita N."/>
            <person name="Kawai F."/>
        </authorList>
    </citation>
    <scope>NUCLEOTIDE SEQUENCE [LARGE SCALE GENOMIC DNA]</scope>
    <source>
        <strain evidence="5 6">EY-1</strain>
    </source>
</reference>
<keyword evidence="2" id="KW-0238">DNA-binding</keyword>
<dbReference type="CDD" id="cd07377">
    <property type="entry name" value="WHTH_GntR"/>
    <property type="match status" value="1"/>
</dbReference>
<dbReference type="InterPro" id="IPR011711">
    <property type="entry name" value="GntR_C"/>
</dbReference>
<dbReference type="PANTHER" id="PTHR43537:SF41">
    <property type="entry name" value="TRANSCRIPTIONAL REGULATORY PROTEIN"/>
    <property type="match status" value="1"/>
</dbReference>
<evidence type="ECO:0000256" key="3">
    <source>
        <dbReference type="ARBA" id="ARBA00023163"/>
    </source>
</evidence>
<dbReference type="PROSITE" id="PS50949">
    <property type="entry name" value="HTH_GNTR"/>
    <property type="match status" value="1"/>
</dbReference>
<dbReference type="PANTHER" id="PTHR43537">
    <property type="entry name" value="TRANSCRIPTIONAL REGULATOR, GNTR FAMILY"/>
    <property type="match status" value="1"/>
</dbReference>
<dbReference type="SUPFAM" id="SSF46785">
    <property type="entry name" value="Winged helix' DNA-binding domain"/>
    <property type="match status" value="1"/>
</dbReference>
<dbReference type="Proteomes" id="UP000058074">
    <property type="component" value="Chromosome"/>
</dbReference>